<reference evidence="2 3" key="1">
    <citation type="submission" date="2018-12" db="EMBL/GenBank/DDBJ databases">
        <authorList>
            <consortium name="Pathogen Informatics"/>
        </authorList>
    </citation>
    <scope>NUCLEOTIDE SEQUENCE [LARGE SCALE GENOMIC DNA]</scope>
    <source>
        <strain evidence="2 3">NCTC10047</strain>
    </source>
</reference>
<evidence type="ECO:0000313" key="3">
    <source>
        <dbReference type="Proteomes" id="UP000275676"/>
    </source>
</evidence>
<sequence length="60" mass="6669">MNGRSINAELVQIVQAAVSAPSPVSGYRDEAERLADEQSDIVKNMVFETLKKLYGKEKNE</sequence>
<dbReference type="GO" id="GO:0006355">
    <property type="term" value="P:regulation of DNA-templated transcription"/>
    <property type="evidence" value="ECO:0007669"/>
    <property type="project" value="InterPro"/>
</dbReference>
<dbReference type="InterPro" id="IPR024421">
    <property type="entry name" value="Phage_P22_Mnt"/>
</dbReference>
<dbReference type="SUPFAM" id="SSF58059">
    <property type="entry name" value="Tetramerization domain of the Mnt repressor"/>
    <property type="match status" value="1"/>
</dbReference>
<gene>
    <name evidence="2" type="ORF">NCTC10047_01818</name>
</gene>
<dbReference type="Proteomes" id="UP000275676">
    <property type="component" value="Chromosome"/>
</dbReference>
<dbReference type="Gene3D" id="1.10.1220.10">
    <property type="entry name" value="Met repressor-like"/>
    <property type="match status" value="1"/>
</dbReference>
<proteinExistence type="predicted"/>
<dbReference type="AlphaFoldDB" id="A0A3S4I9B2"/>
<organism evidence="2 3">
    <name type="scientific">Salmonella enterica subsp. arizonae</name>
    <dbReference type="NCBI Taxonomy" id="59203"/>
    <lineage>
        <taxon>Bacteria</taxon>
        <taxon>Pseudomonadati</taxon>
        <taxon>Pseudomonadota</taxon>
        <taxon>Gammaproteobacteria</taxon>
        <taxon>Enterobacterales</taxon>
        <taxon>Enterobacteriaceae</taxon>
        <taxon>Salmonella</taxon>
    </lineage>
</organism>
<dbReference type="InterPro" id="IPR005569">
    <property type="entry name" value="Arc_DNA-bd_dom"/>
</dbReference>
<dbReference type="InterPro" id="IPR010985">
    <property type="entry name" value="Ribbon_hlx_hlx"/>
</dbReference>
<evidence type="ECO:0000259" key="1">
    <source>
        <dbReference type="Pfam" id="PF03869"/>
    </source>
</evidence>
<dbReference type="Pfam" id="PF11423">
    <property type="entry name" value="Repressor_Mnt"/>
    <property type="match status" value="1"/>
</dbReference>
<dbReference type="GO" id="GO:0043565">
    <property type="term" value="F:sequence-specific DNA binding"/>
    <property type="evidence" value="ECO:0007669"/>
    <property type="project" value="UniProtKB-ARBA"/>
</dbReference>
<dbReference type="Pfam" id="PF03869">
    <property type="entry name" value="Arc"/>
    <property type="match status" value="1"/>
</dbReference>
<protein>
    <submittedName>
        <fullName evidence="2">Mnt</fullName>
    </submittedName>
</protein>
<evidence type="ECO:0000313" key="2">
    <source>
        <dbReference type="EMBL" id="VEA75958.1"/>
    </source>
</evidence>
<dbReference type="EMBL" id="LR134156">
    <property type="protein sequence ID" value="VEA75958.1"/>
    <property type="molecule type" value="Genomic_DNA"/>
</dbReference>
<accession>A0A3S4I9B2</accession>
<feature type="domain" description="Arc-like DNA binding" evidence="1">
    <location>
        <begin position="2"/>
        <end position="25"/>
    </location>
</feature>
<name>A0A3S4I9B2_SALER</name>
<dbReference type="InterPro" id="IPR013321">
    <property type="entry name" value="Arc_rbn_hlx_hlx"/>
</dbReference>
<dbReference type="SUPFAM" id="SSF47598">
    <property type="entry name" value="Ribbon-helix-helix"/>
    <property type="match status" value="1"/>
</dbReference>